<geneLocation type="plasmid" evidence="1">
    <name>RCFBPv3_mp</name>
</geneLocation>
<reference evidence="1" key="2">
    <citation type="submission" date="2010-02" db="EMBL/GenBank/DDBJ databases">
        <authorList>
            <person name="Genoscope - CEA"/>
        </authorList>
    </citation>
    <scope>NUCLEOTIDE SEQUENCE</scope>
    <source>
        <strain evidence="1">CFBP2957</strain>
        <plasmid evidence="1">RCFBPv3_mp</plasmid>
    </source>
</reference>
<accession>D8P2P6</accession>
<gene>
    <name evidence="1" type="ORF">RCFBP_mp10395</name>
</gene>
<keyword evidence="1" id="KW-0614">Plasmid</keyword>
<protein>
    <submittedName>
        <fullName evidence="1">Uncharacterized protein</fullName>
    </submittedName>
</protein>
<reference evidence="1" key="1">
    <citation type="journal article" date="2010" name="BMC Genomics">
        <title>Genomes of three tomato pathogens within the Ralstonia solanacearum species complex reveal significant evolutionary divergence.</title>
        <authorList>
            <person name="Remenant B."/>
            <person name="Coupat-Goutaland B."/>
            <person name="Guidot A."/>
            <person name="Cellier G."/>
            <person name="Wicker E."/>
            <person name="Allen C."/>
            <person name="Fegan M."/>
            <person name="Pruvost O."/>
            <person name="Elbaz M."/>
            <person name="Calteau A."/>
            <person name="Salvignol G."/>
            <person name="Mornico D."/>
            <person name="Mangenot S."/>
            <person name="Barbe V."/>
            <person name="Medigue C."/>
            <person name="Prior P."/>
        </authorList>
    </citation>
    <scope>NUCLEOTIDE SEQUENCE [LARGE SCALE GENOMIC DNA]</scope>
    <source>
        <strain evidence="1">CFBP2957</strain>
        <plasmid evidence="1">RCFBPv3_mp</plasmid>
    </source>
</reference>
<dbReference type="EMBL" id="FP885907">
    <property type="protein sequence ID" value="CBJ53182.1"/>
    <property type="molecule type" value="Genomic_DNA"/>
</dbReference>
<name>D8P2P6_RALSL</name>
<dbReference type="AlphaFoldDB" id="D8P2P6"/>
<organism evidence="1">
    <name type="scientific">Ralstonia solanacearum CFBP2957</name>
    <dbReference type="NCBI Taxonomy" id="859656"/>
    <lineage>
        <taxon>Bacteria</taxon>
        <taxon>Pseudomonadati</taxon>
        <taxon>Pseudomonadota</taxon>
        <taxon>Betaproteobacteria</taxon>
        <taxon>Burkholderiales</taxon>
        <taxon>Burkholderiaceae</taxon>
        <taxon>Ralstonia</taxon>
        <taxon>Ralstonia solanacearum species complex</taxon>
    </lineage>
</organism>
<sequence length="134" mass="15352">MRQAPRMTTGYASFNATLAAWRAHGAREGDAERIRSGREQRLDGADDVADRADRFEFFRLDAAPRHFLQLDGQIDGVDAVEVEFFEQVRFGRDTRRVDREVLLENGADALQDFSFGHVTFSRSSDGACLFYWWL</sequence>
<proteinExistence type="predicted"/>
<evidence type="ECO:0000313" key="1">
    <source>
        <dbReference type="EMBL" id="CBJ53182.1"/>
    </source>
</evidence>